<sequence length="67" mass="7766">MTNNPSNDQLQTKLDELMSQLMTTEEASEQWGLSQDHIKRLCDKKVVACKRGKTWLILKDQPNPKHD</sequence>
<protein>
    <recommendedName>
        <fullName evidence="1">Helix-turn-helix domain-containing protein</fullName>
    </recommendedName>
</protein>
<dbReference type="InterPro" id="IPR045403">
    <property type="entry name" value="HTH_59_Firmicutes_type"/>
</dbReference>
<gene>
    <name evidence="2" type="ORF">DN757_02150</name>
</gene>
<dbReference type="RefSeq" id="WP_111268631.1">
    <property type="nucleotide sequence ID" value="NZ_QKWW01000006.1"/>
</dbReference>
<dbReference type="EMBL" id="QKWW01000006">
    <property type="protein sequence ID" value="PZT57480.1"/>
    <property type="molecule type" value="Genomic_DNA"/>
</dbReference>
<evidence type="ECO:0000313" key="3">
    <source>
        <dbReference type="Proteomes" id="UP000249204"/>
    </source>
</evidence>
<dbReference type="Pfam" id="PF20038">
    <property type="entry name" value="HTH_59"/>
    <property type="match status" value="1"/>
</dbReference>
<evidence type="ECO:0000313" key="2">
    <source>
        <dbReference type="EMBL" id="PZT57480.1"/>
    </source>
</evidence>
<reference evidence="2 3" key="1">
    <citation type="submission" date="2018-06" db="EMBL/GenBank/DDBJ databases">
        <title>Isolation of heavy metals resistant Paenibacillus silvae NC2 from Gold-Copper mine in ZiJin, China.</title>
        <authorList>
            <person name="Xu J."/>
            <person name="Mazhar H.S."/>
            <person name="Rensing C."/>
        </authorList>
    </citation>
    <scope>NUCLEOTIDE SEQUENCE [LARGE SCALE GENOMIC DNA]</scope>
    <source>
        <strain evidence="2 3">NC2</strain>
    </source>
</reference>
<proteinExistence type="predicted"/>
<dbReference type="Proteomes" id="UP000249204">
    <property type="component" value="Unassembled WGS sequence"/>
</dbReference>
<comment type="caution">
    <text evidence="2">The sequence shown here is derived from an EMBL/GenBank/DDBJ whole genome shotgun (WGS) entry which is preliminary data.</text>
</comment>
<accession>A0A2W6PCT8</accession>
<dbReference type="AlphaFoldDB" id="A0A2W6PCT8"/>
<evidence type="ECO:0000259" key="1">
    <source>
        <dbReference type="Pfam" id="PF20038"/>
    </source>
</evidence>
<name>A0A2W6PCT8_9BACL</name>
<organism evidence="2 3">
    <name type="scientific">Paenibacillus silvae</name>
    <dbReference type="NCBI Taxonomy" id="1325358"/>
    <lineage>
        <taxon>Bacteria</taxon>
        <taxon>Bacillati</taxon>
        <taxon>Bacillota</taxon>
        <taxon>Bacilli</taxon>
        <taxon>Bacillales</taxon>
        <taxon>Paenibacillaceae</taxon>
        <taxon>Paenibacillus</taxon>
    </lineage>
</organism>
<feature type="domain" description="Helix-turn-helix" evidence="1">
    <location>
        <begin position="18"/>
        <end position="57"/>
    </location>
</feature>